<feature type="domain" description="Protein kinase" evidence="11">
    <location>
        <begin position="453"/>
        <end position="719"/>
    </location>
</feature>
<evidence type="ECO:0000256" key="10">
    <source>
        <dbReference type="SAM" id="MobiDB-lite"/>
    </source>
</evidence>
<dbReference type="CDD" id="cd14066">
    <property type="entry name" value="STKc_IRAK"/>
    <property type="match status" value="1"/>
</dbReference>
<dbReference type="Pfam" id="PF00069">
    <property type="entry name" value="Pkinase"/>
    <property type="match status" value="1"/>
</dbReference>
<reference evidence="12 13" key="1">
    <citation type="submission" date="2019-12" db="EMBL/GenBank/DDBJ databases">
        <authorList>
            <person name="Alioto T."/>
            <person name="Alioto T."/>
            <person name="Gomez Garrido J."/>
        </authorList>
    </citation>
    <scope>NUCLEOTIDE SEQUENCE [LARGE SCALE GENOMIC DNA]</scope>
</reference>
<dbReference type="InterPro" id="IPR008271">
    <property type="entry name" value="Ser/Thr_kinase_AS"/>
</dbReference>
<comment type="catalytic activity">
    <reaction evidence="1">
        <text>S-ubiquitinyl-[E2 ubiquitin-conjugating enzyme]-L-cysteine + [acceptor protein]-L-lysine = [E2 ubiquitin-conjugating enzyme]-L-cysteine + N(6)-ubiquitinyl-[acceptor protein]-L-lysine.</text>
        <dbReference type="EC" id="2.3.2.27"/>
    </reaction>
</comment>
<keyword evidence="6" id="KW-0833">Ubl conjugation pathway</keyword>
<dbReference type="GO" id="GO:0005524">
    <property type="term" value="F:ATP binding"/>
    <property type="evidence" value="ECO:0007669"/>
    <property type="project" value="UniProtKB-UniRule"/>
</dbReference>
<dbReference type="Proteomes" id="UP000594638">
    <property type="component" value="Unassembled WGS sequence"/>
</dbReference>
<keyword evidence="7 8" id="KW-0067">ATP-binding</keyword>
<dbReference type="Gene3D" id="1.10.510.10">
    <property type="entry name" value="Transferase(Phosphotransferase) domain 1"/>
    <property type="match status" value="1"/>
</dbReference>
<evidence type="ECO:0000313" key="13">
    <source>
        <dbReference type="Proteomes" id="UP000594638"/>
    </source>
</evidence>
<keyword evidence="5" id="KW-0418">Kinase</keyword>
<dbReference type="InterPro" id="IPR017441">
    <property type="entry name" value="Protein_kinase_ATP_BS"/>
</dbReference>
<evidence type="ECO:0000256" key="3">
    <source>
        <dbReference type="ARBA" id="ARBA00022679"/>
    </source>
</evidence>
<dbReference type="EMBL" id="CACTIH010009086">
    <property type="protein sequence ID" value="CAA3023267.1"/>
    <property type="molecule type" value="Genomic_DNA"/>
</dbReference>
<dbReference type="GO" id="GO:0061630">
    <property type="term" value="F:ubiquitin protein ligase activity"/>
    <property type="evidence" value="ECO:0007669"/>
    <property type="project" value="UniProtKB-EC"/>
</dbReference>
<dbReference type="InterPro" id="IPR014729">
    <property type="entry name" value="Rossmann-like_a/b/a_fold"/>
</dbReference>
<dbReference type="InterPro" id="IPR011009">
    <property type="entry name" value="Kinase-like_dom_sf"/>
</dbReference>
<dbReference type="PROSITE" id="PS00107">
    <property type="entry name" value="PROTEIN_KINASE_ATP"/>
    <property type="match status" value="1"/>
</dbReference>
<evidence type="ECO:0000259" key="11">
    <source>
        <dbReference type="PROSITE" id="PS50011"/>
    </source>
</evidence>
<feature type="binding site" evidence="8">
    <location>
        <position position="480"/>
    </location>
    <ligand>
        <name>ATP</name>
        <dbReference type="ChEBI" id="CHEBI:30616"/>
    </ligand>
</feature>
<evidence type="ECO:0000256" key="2">
    <source>
        <dbReference type="ARBA" id="ARBA00012483"/>
    </source>
</evidence>
<feature type="region of interest" description="Disordered" evidence="10">
    <location>
        <begin position="138"/>
        <end position="157"/>
    </location>
</feature>
<evidence type="ECO:0000256" key="6">
    <source>
        <dbReference type="ARBA" id="ARBA00022786"/>
    </source>
</evidence>
<dbReference type="PROSITE" id="PS00108">
    <property type="entry name" value="PROTEIN_KINASE_ST"/>
    <property type="match status" value="1"/>
</dbReference>
<evidence type="ECO:0000256" key="9">
    <source>
        <dbReference type="SAM" id="Coils"/>
    </source>
</evidence>
<feature type="coiled-coil region" evidence="9">
    <location>
        <begin position="379"/>
        <end position="425"/>
    </location>
</feature>
<dbReference type="OrthoDB" id="4062651at2759"/>
<protein>
    <recommendedName>
        <fullName evidence="2">RING-type E3 ubiquitin transferase</fullName>
        <ecNumber evidence="2">2.3.2.27</ecNumber>
    </recommendedName>
</protein>
<feature type="compositionally biased region" description="Polar residues" evidence="10">
    <location>
        <begin position="249"/>
        <end position="259"/>
    </location>
</feature>
<dbReference type="Gene3D" id="3.30.200.20">
    <property type="entry name" value="Phosphorylase Kinase, domain 1"/>
    <property type="match status" value="1"/>
</dbReference>
<keyword evidence="3" id="KW-0808">Transferase</keyword>
<dbReference type="SUPFAM" id="SSF56112">
    <property type="entry name" value="Protein kinase-like (PK-like)"/>
    <property type="match status" value="1"/>
</dbReference>
<dbReference type="SUPFAM" id="SSF52402">
    <property type="entry name" value="Adenine nucleotide alpha hydrolases-like"/>
    <property type="match status" value="1"/>
</dbReference>
<keyword evidence="13" id="KW-1185">Reference proteome</keyword>
<dbReference type="InterPro" id="IPR051348">
    <property type="entry name" value="U-box_ubiquitin_ligases"/>
</dbReference>
<evidence type="ECO:0000256" key="7">
    <source>
        <dbReference type="ARBA" id="ARBA00022840"/>
    </source>
</evidence>
<feature type="region of interest" description="Disordered" evidence="10">
    <location>
        <begin position="298"/>
        <end position="319"/>
    </location>
</feature>
<dbReference type="PANTHER" id="PTHR45647:SF51">
    <property type="entry name" value="PROTEIN KINASE SUPERFAMILY PROTEIN"/>
    <property type="match status" value="1"/>
</dbReference>
<comment type="caution">
    <text evidence="12">The sequence shown here is derived from an EMBL/GenBank/DDBJ whole genome shotgun (WGS) entry which is preliminary data.</text>
</comment>
<name>A0A8S0V269_OLEEU</name>
<sequence>MENYPDSQHEGIITTAVAIDRDKNSQFALKWTLDNLPLKDNQIILIHVSIPQNLRSAAEGAVPKVGSSPTLAEIPQFFLPYRGLCARKRIHAKEVILLEADVATALTDYIIDNSITTIVLGASSRSYIKSVGSWRSAASERSSTDEGSQRMSIDTTHDMHSVSKNSYVLQSGTNSSEVLQMSPWERRYGSKNPTPPYLAYTNYESTHDMHYVSENSSPLPSVTNSSEFLQMSPWERRYGSKNPSPPNLADTSFESTQNTPQMNNLNLHLRTKENLFQSVSSSSDLSDLMSFQSSNISFEPLDQPRTSDATRISTSSQAAGELENELKRLRFELKQITLLYNAACKEAVTAREKVREIGQWKSEHAHKLEEVKHAQEVALAIVEREKQKCKEAVEAANKAQQIAEMESEKRKRAELKFKLEAQEKQKAMEALSRIEVRYRKYLIDEIEVATNCFSSSGKIGEGGYGSVFKATLDHTSVAIKVLRPDLSQGQKQFQRELEVLSHLRHPNLVILLGACPDFCCLVYEYMENGSLEDRLCLKNDTPPIPWSTRFRIAAEIATALLFLHQTRPNPLVHCDLKPGNILLDRNYVSKISDVGLSRLVPSSLADNLTQYHMTAAVGTFCYIDPEYQQTGMLGTKSDIYSFGIILLQMITAKPAMGLAYIVERAIVKGQFTEILDQMVKDWPVEEALSLAKLALKCCELRKRDRPELDSVILPELERLRELGLENEAKDGFNPMNLQYPHFQKA</sequence>
<evidence type="ECO:0000256" key="1">
    <source>
        <dbReference type="ARBA" id="ARBA00000900"/>
    </source>
</evidence>
<dbReference type="PROSITE" id="PS50011">
    <property type="entry name" value="PROTEIN_KINASE_DOM"/>
    <property type="match status" value="1"/>
</dbReference>
<evidence type="ECO:0000256" key="5">
    <source>
        <dbReference type="ARBA" id="ARBA00022777"/>
    </source>
</evidence>
<dbReference type="InterPro" id="IPR000719">
    <property type="entry name" value="Prot_kinase_dom"/>
</dbReference>
<dbReference type="PANTHER" id="PTHR45647">
    <property type="entry name" value="OS02G0152300 PROTEIN"/>
    <property type="match status" value="1"/>
</dbReference>
<dbReference type="Gramene" id="OE9A034565T1">
    <property type="protein sequence ID" value="OE9A034565C1"/>
    <property type="gene ID" value="OE9A034565"/>
</dbReference>
<proteinExistence type="predicted"/>
<dbReference type="GO" id="GO:0004672">
    <property type="term" value="F:protein kinase activity"/>
    <property type="evidence" value="ECO:0007669"/>
    <property type="project" value="InterPro"/>
</dbReference>
<dbReference type="FunFam" id="3.30.200.20:FF:000162">
    <property type="entry name" value="Adenine nucleotide alpha hydrolase-like domain kinase"/>
    <property type="match status" value="1"/>
</dbReference>
<dbReference type="Gene3D" id="3.40.50.620">
    <property type="entry name" value="HUPs"/>
    <property type="match status" value="1"/>
</dbReference>
<dbReference type="AlphaFoldDB" id="A0A8S0V269"/>
<accession>A0A8S0V269</accession>
<evidence type="ECO:0000256" key="8">
    <source>
        <dbReference type="PROSITE-ProRule" id="PRU10141"/>
    </source>
</evidence>
<evidence type="ECO:0000313" key="12">
    <source>
        <dbReference type="EMBL" id="CAA3023267.1"/>
    </source>
</evidence>
<keyword evidence="9" id="KW-0175">Coiled coil</keyword>
<feature type="region of interest" description="Disordered" evidence="10">
    <location>
        <begin position="238"/>
        <end position="259"/>
    </location>
</feature>
<gene>
    <name evidence="12" type="ORF">OLEA9_A034565</name>
</gene>
<feature type="compositionally biased region" description="Polar residues" evidence="10">
    <location>
        <begin position="304"/>
        <end position="318"/>
    </location>
</feature>
<evidence type="ECO:0000256" key="4">
    <source>
        <dbReference type="ARBA" id="ARBA00022741"/>
    </source>
</evidence>
<dbReference type="SMART" id="SM00220">
    <property type="entry name" value="S_TKc"/>
    <property type="match status" value="1"/>
</dbReference>
<dbReference type="EC" id="2.3.2.27" evidence="2"/>
<keyword evidence="4 8" id="KW-0547">Nucleotide-binding</keyword>
<organism evidence="12 13">
    <name type="scientific">Olea europaea subsp. europaea</name>
    <dbReference type="NCBI Taxonomy" id="158383"/>
    <lineage>
        <taxon>Eukaryota</taxon>
        <taxon>Viridiplantae</taxon>
        <taxon>Streptophyta</taxon>
        <taxon>Embryophyta</taxon>
        <taxon>Tracheophyta</taxon>
        <taxon>Spermatophyta</taxon>
        <taxon>Magnoliopsida</taxon>
        <taxon>eudicotyledons</taxon>
        <taxon>Gunneridae</taxon>
        <taxon>Pentapetalae</taxon>
        <taxon>asterids</taxon>
        <taxon>lamiids</taxon>
        <taxon>Lamiales</taxon>
        <taxon>Oleaceae</taxon>
        <taxon>Oleeae</taxon>
        <taxon>Olea</taxon>
    </lineage>
</organism>